<sequence length="609" mass="70403">MFLIKTVLFFAFAKAHGFIDFSPFGQCVIHIKYFEDIRLHDISIVLMNLLMEGHRNFIFVISFGKNTSHSVESAIDFHEECALHVILPLQPNKTNPVDWSPIQNHVTKNPSSYRPDNHATIVFLSTISSNQLLTFSDCASKQISIRIFALLATYPLHEAQHIWYFYCHLCPVKWRMQHGSGSHIGNIDHLSFRNSWKSSNSFFYMVTAPVGKPKRLKGCQDSPWVKPKSPCHPQYTLTEFLATVLNVTLRHDSGNRSKICFGILTSQVANPNEIFAIENVNSYSFRQVISSQFRYCVINRNHGYDTGLQFWAWVTPYKPQAWACILVAQFVSLITITLQDGPDKNIISHLFYNLLTVLAIHVRQNTGSQTVLKWILHLVMILILGVYETYFTSQVIVPPVRDNTLSFVTLLKTGYKVGHSANSEGFLLRYELDFKRLGISEWIKEEKHSVRLENREEFSKLKHNETLKLMVSDVVIAADRKLESATEEYRNVVRNSCRLASDKFSSTETYDYVHVIMRREAFAALRVTAEFGFFEGFWRTIHLNLKLRKMKRSTMKEQRRGKYFVDASETLKWADIIRLDDLHSLFLIFGALLSFSLLAFIAERVQYFF</sequence>
<accession>A0A226F535</accession>
<dbReference type="EMBL" id="LNIX01000001">
    <property type="protein sequence ID" value="OXA64567.1"/>
    <property type="molecule type" value="Genomic_DNA"/>
</dbReference>
<dbReference type="AlphaFoldDB" id="A0A226F535"/>
<organism evidence="3 4">
    <name type="scientific">Folsomia candida</name>
    <name type="common">Springtail</name>
    <dbReference type="NCBI Taxonomy" id="158441"/>
    <lineage>
        <taxon>Eukaryota</taxon>
        <taxon>Metazoa</taxon>
        <taxon>Ecdysozoa</taxon>
        <taxon>Arthropoda</taxon>
        <taxon>Hexapoda</taxon>
        <taxon>Collembola</taxon>
        <taxon>Entomobryomorpha</taxon>
        <taxon>Isotomoidea</taxon>
        <taxon>Isotomidae</taxon>
        <taxon>Proisotominae</taxon>
        <taxon>Folsomia</taxon>
    </lineage>
</organism>
<evidence type="ECO:0000313" key="4">
    <source>
        <dbReference type="Proteomes" id="UP000198287"/>
    </source>
</evidence>
<protein>
    <submittedName>
        <fullName evidence="3">Molybdenum cofactor sulfurase</fullName>
    </submittedName>
</protein>
<proteinExistence type="predicted"/>
<keyword evidence="1" id="KW-0472">Membrane</keyword>
<feature type="transmembrane region" description="Helical" evidence="1">
    <location>
        <begin position="582"/>
        <end position="602"/>
    </location>
</feature>
<keyword evidence="1" id="KW-1133">Transmembrane helix</keyword>
<evidence type="ECO:0000313" key="3">
    <source>
        <dbReference type="EMBL" id="OXA64567.1"/>
    </source>
</evidence>
<evidence type="ECO:0000256" key="1">
    <source>
        <dbReference type="SAM" id="Phobius"/>
    </source>
</evidence>
<gene>
    <name evidence="3" type="ORF">Fcan01_01472</name>
</gene>
<keyword evidence="1" id="KW-0812">Transmembrane</keyword>
<feature type="signal peptide" evidence="2">
    <location>
        <begin position="1"/>
        <end position="17"/>
    </location>
</feature>
<feature type="chain" id="PRO_5012850206" evidence="2">
    <location>
        <begin position="18"/>
        <end position="609"/>
    </location>
</feature>
<keyword evidence="2" id="KW-0732">Signal</keyword>
<comment type="caution">
    <text evidence="3">The sequence shown here is derived from an EMBL/GenBank/DDBJ whole genome shotgun (WGS) entry which is preliminary data.</text>
</comment>
<reference evidence="3 4" key="1">
    <citation type="submission" date="2015-12" db="EMBL/GenBank/DDBJ databases">
        <title>The genome of Folsomia candida.</title>
        <authorList>
            <person name="Faddeeva A."/>
            <person name="Derks M.F."/>
            <person name="Anvar Y."/>
            <person name="Smit S."/>
            <person name="Van Straalen N."/>
            <person name="Roelofs D."/>
        </authorList>
    </citation>
    <scope>NUCLEOTIDE SEQUENCE [LARGE SCALE GENOMIC DNA]</scope>
    <source>
        <strain evidence="3 4">VU population</strain>
        <tissue evidence="3">Whole body</tissue>
    </source>
</reference>
<dbReference type="Proteomes" id="UP000198287">
    <property type="component" value="Unassembled WGS sequence"/>
</dbReference>
<name>A0A226F535_FOLCA</name>
<keyword evidence="4" id="KW-1185">Reference proteome</keyword>
<evidence type="ECO:0000256" key="2">
    <source>
        <dbReference type="SAM" id="SignalP"/>
    </source>
</evidence>